<dbReference type="EMBL" id="PVXM01000028">
    <property type="protein sequence ID" value="PRR72551.1"/>
    <property type="molecule type" value="Genomic_DNA"/>
</dbReference>
<keyword evidence="5 7" id="KW-1133">Transmembrane helix</keyword>
<dbReference type="Gene3D" id="1.20.1630.10">
    <property type="entry name" value="Formate dehydrogenase/DMSO reductase domain"/>
    <property type="match status" value="1"/>
</dbReference>
<feature type="transmembrane region" description="Helical" evidence="7">
    <location>
        <begin position="115"/>
        <end position="136"/>
    </location>
</feature>
<evidence type="ECO:0000256" key="7">
    <source>
        <dbReference type="SAM" id="Phobius"/>
    </source>
</evidence>
<proteinExistence type="inferred from homology"/>
<evidence type="ECO:0000313" key="8">
    <source>
        <dbReference type="EMBL" id="PRR72551.1"/>
    </source>
</evidence>
<sequence length="407" mass="43988">MKKISWIITIAALLVGAIGVYQYLVFGEQAAGYSSAVPWGLGVATYMLASGLSAGIYLLTSLVYICGVKELEPFRQVGLVAALSALLAALVAIGLDLGHLGRAWRIFISPNPHSPMAWMVWLYTIYFLLLILQLYFDSRGDSAPAPDAGTTEIPGDKRPGRYLAITGVLVALAFSGGLGALLGVVQARPYWSNPLLPVMFLVAALASGSALLIFVVAVVNPDQQDEETGRAINLLARIVVGLLVFYLLFELAEMLLGSYYLSPSHALPYQLILTGPNWWIFWVVHLVVGALIPVLLLVRGNITAKTAGWAGFLITLGFLGVRYNIVVPGLLAPPFTALPSAYSEPGLAYTYVPTLNEWLVVLFVLALGVFIFKLGIEYLPFSRRPDNAVTPPAHHVETGADLSRRYS</sequence>
<feature type="transmembrane region" description="Helical" evidence="7">
    <location>
        <begin position="278"/>
        <end position="298"/>
    </location>
</feature>
<organism evidence="8 9">
    <name type="scientific">Neomoorella humiferrea</name>
    <dbReference type="NCBI Taxonomy" id="676965"/>
    <lineage>
        <taxon>Bacteria</taxon>
        <taxon>Bacillati</taxon>
        <taxon>Bacillota</taxon>
        <taxon>Clostridia</taxon>
        <taxon>Neomoorellales</taxon>
        <taxon>Neomoorellaceae</taxon>
        <taxon>Neomoorella</taxon>
    </lineage>
</organism>
<feature type="transmembrane region" description="Helical" evidence="7">
    <location>
        <begin position="197"/>
        <end position="219"/>
    </location>
</feature>
<dbReference type="Proteomes" id="UP000238415">
    <property type="component" value="Unassembled WGS sequence"/>
</dbReference>
<dbReference type="RefSeq" id="WP_170066266.1">
    <property type="nucleotide sequence ID" value="NZ_CP136419.1"/>
</dbReference>
<feature type="transmembrane region" description="Helical" evidence="7">
    <location>
        <begin position="162"/>
        <end position="185"/>
    </location>
</feature>
<comment type="subcellular location">
    <subcellularLocation>
        <location evidence="1">Cell membrane</location>
        <topology evidence="1">Multi-pass membrane protein</topology>
    </subcellularLocation>
</comment>
<gene>
    <name evidence="8" type="ORF">MOHU_14800</name>
</gene>
<protein>
    <submittedName>
        <fullName evidence="8">Putative hydrogenase 2 b cytochrome subunit</fullName>
    </submittedName>
</protein>
<dbReference type="InterPro" id="IPR052049">
    <property type="entry name" value="Electron_transfer_protein"/>
</dbReference>
<reference evidence="8 9" key="1">
    <citation type="submission" date="2018-03" db="EMBL/GenBank/DDBJ databases">
        <title>Genome sequence of Moorella humiferrea DSM 23265.</title>
        <authorList>
            <person name="Poehlein A."/>
            <person name="Daniel R."/>
        </authorList>
    </citation>
    <scope>NUCLEOTIDE SEQUENCE [LARGE SCALE GENOMIC DNA]</scope>
    <source>
        <strain evidence="8 9">DSM 23265</strain>
    </source>
</reference>
<evidence type="ECO:0000256" key="4">
    <source>
        <dbReference type="ARBA" id="ARBA00022692"/>
    </source>
</evidence>
<evidence type="ECO:0000256" key="5">
    <source>
        <dbReference type="ARBA" id="ARBA00022989"/>
    </source>
</evidence>
<dbReference type="GO" id="GO:0005886">
    <property type="term" value="C:plasma membrane"/>
    <property type="evidence" value="ECO:0007669"/>
    <property type="project" value="UniProtKB-SubCell"/>
</dbReference>
<feature type="transmembrane region" description="Helical" evidence="7">
    <location>
        <begin position="77"/>
        <end position="95"/>
    </location>
</feature>
<feature type="transmembrane region" description="Helical" evidence="7">
    <location>
        <begin position="310"/>
        <end position="335"/>
    </location>
</feature>
<feature type="transmembrane region" description="Helical" evidence="7">
    <location>
        <begin position="231"/>
        <end position="249"/>
    </location>
</feature>
<keyword evidence="3" id="KW-1003">Cell membrane</keyword>
<comment type="caution">
    <text evidence="8">The sequence shown here is derived from an EMBL/GenBank/DDBJ whole genome shotgun (WGS) entry which is preliminary data.</text>
</comment>
<evidence type="ECO:0000256" key="3">
    <source>
        <dbReference type="ARBA" id="ARBA00022475"/>
    </source>
</evidence>
<evidence type="ECO:0000313" key="9">
    <source>
        <dbReference type="Proteomes" id="UP000238415"/>
    </source>
</evidence>
<keyword evidence="6 7" id="KW-0472">Membrane</keyword>
<evidence type="ECO:0000256" key="1">
    <source>
        <dbReference type="ARBA" id="ARBA00004651"/>
    </source>
</evidence>
<dbReference type="Pfam" id="PF03916">
    <property type="entry name" value="NrfD"/>
    <property type="match status" value="1"/>
</dbReference>
<keyword evidence="9" id="KW-1185">Reference proteome</keyword>
<accession>A0A2T0ART4</accession>
<feature type="transmembrane region" description="Helical" evidence="7">
    <location>
        <begin position="355"/>
        <end position="376"/>
    </location>
</feature>
<dbReference type="PANTHER" id="PTHR34856:SF2">
    <property type="entry name" value="PROTEIN NRFD"/>
    <property type="match status" value="1"/>
</dbReference>
<dbReference type="PANTHER" id="PTHR34856">
    <property type="entry name" value="PROTEIN NRFD"/>
    <property type="match status" value="1"/>
</dbReference>
<dbReference type="InterPro" id="IPR005614">
    <property type="entry name" value="NrfD-like"/>
</dbReference>
<dbReference type="AlphaFoldDB" id="A0A2T0ART4"/>
<evidence type="ECO:0000256" key="6">
    <source>
        <dbReference type="ARBA" id="ARBA00023136"/>
    </source>
</evidence>
<comment type="similarity">
    <text evidence="2">Belongs to the NrfD family.</text>
</comment>
<evidence type="ECO:0000256" key="2">
    <source>
        <dbReference type="ARBA" id="ARBA00008929"/>
    </source>
</evidence>
<keyword evidence="4 7" id="KW-0812">Transmembrane</keyword>
<name>A0A2T0ART4_9FIRM</name>
<feature type="transmembrane region" description="Helical" evidence="7">
    <location>
        <begin position="43"/>
        <end position="65"/>
    </location>
</feature>